<feature type="region of interest" description="Disordered" evidence="2">
    <location>
        <begin position="1"/>
        <end position="51"/>
    </location>
</feature>
<reference evidence="3" key="1">
    <citation type="journal article" date="2016" name="Nat. Genet.">
        <title>A high-quality carrot genome assembly provides new insights into carotenoid accumulation and asterid genome evolution.</title>
        <authorList>
            <person name="Iorizzo M."/>
            <person name="Ellison S."/>
            <person name="Senalik D."/>
            <person name="Zeng P."/>
            <person name="Satapoomin P."/>
            <person name="Huang J."/>
            <person name="Bowman M."/>
            <person name="Iovene M."/>
            <person name="Sanseverino W."/>
            <person name="Cavagnaro P."/>
            <person name="Yildiz M."/>
            <person name="Macko-Podgorni A."/>
            <person name="Moranska E."/>
            <person name="Grzebelus E."/>
            <person name="Grzebelus D."/>
            <person name="Ashrafi H."/>
            <person name="Zheng Z."/>
            <person name="Cheng S."/>
            <person name="Spooner D."/>
            <person name="Van Deynze A."/>
            <person name="Simon P."/>
        </authorList>
    </citation>
    <scope>NUCLEOTIDE SEQUENCE [LARGE SCALE GENOMIC DNA]</scope>
    <source>
        <tissue evidence="3">Leaf</tissue>
    </source>
</reference>
<feature type="compositionally biased region" description="Polar residues" evidence="2">
    <location>
        <begin position="676"/>
        <end position="694"/>
    </location>
</feature>
<dbReference type="SUPFAM" id="SSF56784">
    <property type="entry name" value="HAD-like"/>
    <property type="match status" value="1"/>
</dbReference>
<dbReference type="PANTHER" id="PTHR10788:SF106">
    <property type="entry name" value="BCDNA.GH08860"/>
    <property type="match status" value="1"/>
</dbReference>
<protein>
    <submittedName>
        <fullName evidence="3">Uncharacterized protein</fullName>
    </submittedName>
</protein>
<dbReference type="STRING" id="79200.A0A164WCF5"/>
<proteinExistence type="inferred from homology"/>
<comment type="caution">
    <text evidence="3">The sequence shown here is derived from an EMBL/GenBank/DDBJ whole genome shotgun (WGS) entry which is preliminary data.</text>
</comment>
<dbReference type="Gene3D" id="3.40.50.1000">
    <property type="entry name" value="HAD superfamily/HAD-like"/>
    <property type="match status" value="1"/>
</dbReference>
<dbReference type="EMBL" id="LNRQ01000006">
    <property type="protein sequence ID" value="KZM91594.1"/>
    <property type="molecule type" value="Genomic_DNA"/>
</dbReference>
<feature type="compositionally biased region" description="Basic and acidic residues" evidence="2">
    <location>
        <begin position="15"/>
        <end position="25"/>
    </location>
</feature>
<dbReference type="FunFam" id="3.30.70.1020:FF:000001">
    <property type="entry name" value="Alpha,alpha-trehalose-phosphate synthase [UDP-forming] 1"/>
    <property type="match status" value="1"/>
</dbReference>
<feature type="region of interest" description="Disordered" evidence="2">
    <location>
        <begin position="674"/>
        <end position="694"/>
    </location>
</feature>
<name>A0A164WCF5_DAUCS</name>
<dbReference type="InterPro" id="IPR023214">
    <property type="entry name" value="HAD_sf"/>
</dbReference>
<dbReference type="InterPro" id="IPR001830">
    <property type="entry name" value="Glyco_trans_20"/>
</dbReference>
<feature type="compositionally biased region" description="Polar residues" evidence="2">
    <location>
        <begin position="1"/>
        <end position="14"/>
    </location>
</feature>
<dbReference type="GO" id="GO:0005992">
    <property type="term" value="P:trehalose biosynthetic process"/>
    <property type="evidence" value="ECO:0007669"/>
    <property type="project" value="InterPro"/>
</dbReference>
<dbReference type="InterPro" id="IPR003337">
    <property type="entry name" value="Trehalose_PPase"/>
</dbReference>
<dbReference type="Gene3D" id="3.40.50.2000">
    <property type="entry name" value="Glycogen Phosphorylase B"/>
    <property type="match status" value="2"/>
</dbReference>
<dbReference type="Pfam" id="PF02358">
    <property type="entry name" value="Trehalose_PPase"/>
    <property type="match status" value="1"/>
</dbReference>
<evidence type="ECO:0000256" key="2">
    <source>
        <dbReference type="SAM" id="MobiDB-lite"/>
    </source>
</evidence>
<dbReference type="AlphaFoldDB" id="A0A164WCF5"/>
<dbReference type="InterPro" id="IPR036412">
    <property type="entry name" value="HAD-like_sf"/>
</dbReference>
<dbReference type="PANTHER" id="PTHR10788">
    <property type="entry name" value="TREHALOSE-6-PHOSPHATE SYNTHASE"/>
    <property type="match status" value="1"/>
</dbReference>
<dbReference type="Pfam" id="PF00982">
    <property type="entry name" value="Glyco_transf_20"/>
    <property type="match status" value="2"/>
</dbReference>
<comment type="similarity">
    <text evidence="1">In the N-terminal section; belongs to the glycosyltransferase 20 family.</text>
</comment>
<feature type="compositionally biased region" description="Low complexity" evidence="2">
    <location>
        <begin position="26"/>
        <end position="45"/>
    </location>
</feature>
<organism evidence="3">
    <name type="scientific">Daucus carota subsp. sativus</name>
    <name type="common">Carrot</name>
    <dbReference type="NCBI Taxonomy" id="79200"/>
    <lineage>
        <taxon>Eukaryota</taxon>
        <taxon>Viridiplantae</taxon>
        <taxon>Streptophyta</taxon>
        <taxon>Embryophyta</taxon>
        <taxon>Tracheophyta</taxon>
        <taxon>Spermatophyta</taxon>
        <taxon>Magnoliopsida</taxon>
        <taxon>eudicotyledons</taxon>
        <taxon>Gunneridae</taxon>
        <taxon>Pentapetalae</taxon>
        <taxon>asterids</taxon>
        <taxon>campanulids</taxon>
        <taxon>Apiales</taxon>
        <taxon>Apiaceae</taxon>
        <taxon>Apioideae</taxon>
        <taxon>Scandiceae</taxon>
        <taxon>Daucinae</taxon>
        <taxon>Daucus</taxon>
        <taxon>Daucus sect. Daucus</taxon>
    </lineage>
</organism>
<dbReference type="GO" id="GO:0005829">
    <property type="term" value="C:cytosol"/>
    <property type="evidence" value="ECO:0007669"/>
    <property type="project" value="TreeGrafter"/>
</dbReference>
<gene>
    <name evidence="3" type="ORF">DCAR_021041</name>
</gene>
<evidence type="ECO:0000256" key="1">
    <source>
        <dbReference type="ARBA" id="ARBA00005409"/>
    </source>
</evidence>
<evidence type="ECO:0000313" key="3">
    <source>
        <dbReference type="EMBL" id="KZM91594.1"/>
    </source>
</evidence>
<accession>A0A164WCF5</accession>
<dbReference type="Gramene" id="KZM91594">
    <property type="protein sequence ID" value="KZM91594"/>
    <property type="gene ID" value="DCAR_021041"/>
</dbReference>
<dbReference type="SUPFAM" id="SSF53756">
    <property type="entry name" value="UDP-Glycosyltransferase/glycogen phosphorylase"/>
    <property type="match status" value="1"/>
</dbReference>
<dbReference type="GO" id="GO:0004805">
    <property type="term" value="F:trehalose-phosphatase activity"/>
    <property type="evidence" value="ECO:0007669"/>
    <property type="project" value="TreeGrafter"/>
</dbReference>
<dbReference type="CDD" id="cd03788">
    <property type="entry name" value="GT20_TPS"/>
    <property type="match status" value="1"/>
</dbReference>
<dbReference type="GO" id="GO:0003825">
    <property type="term" value="F:alpha,alpha-trehalose-phosphate synthase (UDP-forming) activity"/>
    <property type="evidence" value="ECO:0007669"/>
    <property type="project" value="TreeGrafter"/>
</dbReference>
<sequence>MSDNKYTASSSVPSDRTEKLLRDTESSQGSKASSSEASDTKSASEISELKLPSMKRLGPGISLAEKYPEGASSSKKLKEGMAPRPRLLVVANRLPFSAVGISNNSWSLEISSGLKEFEAVYFGWAGMHVTDEAGQKELTEALIEKRCIPVFIDEEIFHQYYNGYCNNTLRPLFHYLGIPQGDGPAKTKSYQSQFDAYKEANRIFSNAVIKHYKEDRFFEALETPEVRECIKEFTDKFSGRKVILGVDRLDMVKGIPEKILAFEKFLEDNKDQHQKLASRVHMLVGRINGKFGTLTNVPLIHLDQPLKFHTLCALYAVADVALVTPLRDGMNLVSYEYVACQKSKNGVLVLSEFAGAAQSLGAGAILVNPWNIEELASSIGRALNMEDDERKKRHQYNFQHVITHTSQEWAEAFVRELDDAVIGAQQRIKGVPTALPVTDAIEHYLQSNNRLLVLGFNAVLTEPVDSLNRRGEDPIGGLELRLNPDLKNTLMELCSDPKTTIVVLSGSNKLVLDGNFCQYKMWLAAENGIFLRSATGEWMTSIPEHLNMDWIDCIKPVFEYFAKRTPRSYFEFRNTSLVWNYKYADAKFGRVQAIDLLQHLCTGLSNAFVDVIQGSSSVEVRALGVTKGTGIRHILGELAGNSDPTQIDYVLCIGHFLGKDEDLYTYFEQEHPVETPRTTGNRMSEPRLQNSGSVSGKKTACNVLDLKKENYFPCTVDRTRSSARYFLESSSDVVSLLKALAAASSLS</sequence>